<organism evidence="1">
    <name type="scientific">marine metagenome</name>
    <dbReference type="NCBI Taxonomy" id="408172"/>
    <lineage>
        <taxon>unclassified sequences</taxon>
        <taxon>metagenomes</taxon>
        <taxon>ecological metagenomes</taxon>
    </lineage>
</organism>
<protein>
    <submittedName>
        <fullName evidence="1">Uncharacterized protein</fullName>
    </submittedName>
</protein>
<sequence>MPFNIKKRGKLTYYFEGEAPVLSAMVVEEQMDGDLRIHFSGLTGGHSATGILNLDTVTSMEPSIEVPLVFRCWEQWLQEAELCQSIGEIDFIEIHAFGAQPKTPSPLSDPAGYRREQERVRAEYAKAYRNFFKEQCPENGVPARFTVHVVDFPDEAASYEFYAVGLLQGRH</sequence>
<accession>A0A381S137</accession>
<gene>
    <name evidence="1" type="ORF">METZ01_LOCUS50614</name>
</gene>
<evidence type="ECO:0000313" key="1">
    <source>
        <dbReference type="EMBL" id="SUZ97760.1"/>
    </source>
</evidence>
<reference evidence="1" key="1">
    <citation type="submission" date="2018-05" db="EMBL/GenBank/DDBJ databases">
        <authorList>
            <person name="Lanie J.A."/>
            <person name="Ng W.-L."/>
            <person name="Kazmierczak K.M."/>
            <person name="Andrzejewski T.M."/>
            <person name="Davidsen T.M."/>
            <person name="Wayne K.J."/>
            <person name="Tettelin H."/>
            <person name="Glass J.I."/>
            <person name="Rusch D."/>
            <person name="Podicherti R."/>
            <person name="Tsui H.-C.T."/>
            <person name="Winkler M.E."/>
        </authorList>
    </citation>
    <scope>NUCLEOTIDE SEQUENCE</scope>
</reference>
<dbReference type="AlphaFoldDB" id="A0A381S137"/>
<name>A0A381S137_9ZZZZ</name>
<proteinExistence type="predicted"/>
<dbReference type="EMBL" id="UINC01002539">
    <property type="protein sequence ID" value="SUZ97760.1"/>
    <property type="molecule type" value="Genomic_DNA"/>
</dbReference>